<reference evidence="3" key="1">
    <citation type="submission" date="2020-01" db="EMBL/GenBank/DDBJ databases">
        <authorList>
            <consortium name="DOE Joint Genome Institute"/>
            <person name="Haridas S."/>
            <person name="Albert R."/>
            <person name="Binder M."/>
            <person name="Bloem J."/>
            <person name="Labutti K."/>
            <person name="Salamov A."/>
            <person name="Andreopoulos B."/>
            <person name="Baker S.E."/>
            <person name="Barry K."/>
            <person name="Bills G."/>
            <person name="Bluhm B.H."/>
            <person name="Cannon C."/>
            <person name="Castanera R."/>
            <person name="Culley D.E."/>
            <person name="Daum C."/>
            <person name="Ezra D."/>
            <person name="Gonzalez J.B."/>
            <person name="Henrissat B."/>
            <person name="Kuo A."/>
            <person name="Liang C."/>
            <person name="Lipzen A."/>
            <person name="Lutzoni F."/>
            <person name="Magnuson J."/>
            <person name="Mondo S."/>
            <person name="Nolan M."/>
            <person name="Ohm R."/>
            <person name="Pangilinan J."/>
            <person name="Park H.-J."/>
            <person name="Ramirez L."/>
            <person name="Alfaro M."/>
            <person name="Sun H."/>
            <person name="Tritt A."/>
            <person name="Yoshinaga Y."/>
            <person name="Zwiers L.-H."/>
            <person name="Turgeon B.G."/>
            <person name="Goodwin S.B."/>
            <person name="Spatafora J.W."/>
            <person name="Crous P.W."/>
            <person name="Grigoriev I.V."/>
        </authorList>
    </citation>
    <scope>NUCLEOTIDE SEQUENCE</scope>
    <source>
        <strain evidence="3">P77</strain>
    </source>
</reference>
<dbReference type="Proteomes" id="UP000800040">
    <property type="component" value="Unassembled WGS sequence"/>
</dbReference>
<evidence type="ECO:0000313" key="4">
    <source>
        <dbReference type="Proteomes" id="UP000800040"/>
    </source>
</evidence>
<evidence type="ECO:0000313" key="3">
    <source>
        <dbReference type="EMBL" id="KAF1833467.1"/>
    </source>
</evidence>
<gene>
    <name evidence="3" type="ORF">BDW02DRAFT_527609</name>
</gene>
<dbReference type="AlphaFoldDB" id="A0A6A5KDK8"/>
<feature type="region of interest" description="Disordered" evidence="2">
    <location>
        <begin position="246"/>
        <end position="272"/>
    </location>
</feature>
<feature type="compositionally biased region" description="Polar residues" evidence="2">
    <location>
        <begin position="253"/>
        <end position="272"/>
    </location>
</feature>
<name>A0A6A5KDK8_9PLEO</name>
<feature type="non-terminal residue" evidence="3">
    <location>
        <position position="541"/>
    </location>
</feature>
<protein>
    <submittedName>
        <fullName evidence="3">Uncharacterized protein</fullName>
    </submittedName>
</protein>
<evidence type="ECO:0000256" key="2">
    <source>
        <dbReference type="SAM" id="MobiDB-lite"/>
    </source>
</evidence>
<keyword evidence="4" id="KW-1185">Reference proteome</keyword>
<evidence type="ECO:0000256" key="1">
    <source>
        <dbReference type="SAM" id="Coils"/>
    </source>
</evidence>
<feature type="coiled-coil region" evidence="1">
    <location>
        <begin position="106"/>
        <end position="182"/>
    </location>
</feature>
<sequence>MASGFWAAGNNKVKASNSLTPTVTEAAPKMAASSQKVVLKGMSNGHGTNGATNGNTPKFDTPSVATVSWDEDVDDTNFVVTPFQTKVMDTRLVTFNTTIKLKDERVKELEATVVTKILRIEELEVAVEDKDHVIGDLEANIEFKDTQIKQLEKENTTQYLQVQELVGEVDERDRRIKQLEAELEDKATIIGGFEKHVLTIDAEALSAKDVKDTSVGVQVNLSQGPAERKTVVKQAVSEITSQLKVSAAEESNETLTTKTTRGTSCGESGSPTFVTKDTLKVVPPAPRPKTLTFPIDLSKFGKKPAAQKSTKSSTSPSNGKNGHTTPWGHASKLAGVKTDTMPKFNPSADIRHMLHGERVVFANGPDVIVKLGDVKLATIPKYVLMQCSKKALQYFTENPEATSWVFPAGSMDADAAKAHLSWMDEMTYQGRVYSLTLNAASVYDKKNLRICRAARVMGLNNTYVGHFTKQFCDRIRNQNASLEFMDTICELAYPENDPVFECLANNIVNQKRIGAHKDTAGLEKLLAKHALLKQKMEQIEK</sequence>
<dbReference type="OrthoDB" id="3776185at2759"/>
<organism evidence="3 4">
    <name type="scientific">Decorospora gaudefroyi</name>
    <dbReference type="NCBI Taxonomy" id="184978"/>
    <lineage>
        <taxon>Eukaryota</taxon>
        <taxon>Fungi</taxon>
        <taxon>Dikarya</taxon>
        <taxon>Ascomycota</taxon>
        <taxon>Pezizomycotina</taxon>
        <taxon>Dothideomycetes</taxon>
        <taxon>Pleosporomycetidae</taxon>
        <taxon>Pleosporales</taxon>
        <taxon>Pleosporineae</taxon>
        <taxon>Pleosporaceae</taxon>
        <taxon>Decorospora</taxon>
    </lineage>
</organism>
<accession>A0A6A5KDK8</accession>
<dbReference type="EMBL" id="ML975318">
    <property type="protein sequence ID" value="KAF1833467.1"/>
    <property type="molecule type" value="Genomic_DNA"/>
</dbReference>
<proteinExistence type="predicted"/>
<feature type="compositionally biased region" description="Polar residues" evidence="2">
    <location>
        <begin position="307"/>
        <end position="324"/>
    </location>
</feature>
<keyword evidence="1" id="KW-0175">Coiled coil</keyword>
<feature type="region of interest" description="Disordered" evidence="2">
    <location>
        <begin position="301"/>
        <end position="330"/>
    </location>
</feature>